<dbReference type="PANTHER" id="PTHR43726:SF1">
    <property type="entry name" value="BIOTIN SYNTHASE"/>
    <property type="match status" value="1"/>
</dbReference>
<reference evidence="6" key="1">
    <citation type="journal article" date="2014" name="PLoS ONE">
        <title>Evolutionary and biotechnological implications of robust hydrogenase activity in halophilic strains of Tetraselmis.</title>
        <authorList>
            <person name="D'Adamo S."/>
            <person name="Jinkerson R.E."/>
            <person name="Boyd E.S."/>
            <person name="Brown S.L."/>
            <person name="Baxter B.K."/>
            <person name="Peters J.W."/>
            <person name="Posewitz M.C."/>
        </authorList>
    </citation>
    <scope>NUCLEOTIDE SEQUENCE</scope>
    <source>
        <strain evidence="6">GSL018</strain>
    </source>
</reference>
<dbReference type="PANTHER" id="PTHR43726">
    <property type="entry name" value="3-METHYLORNITHINE SYNTHASE"/>
    <property type="match status" value="1"/>
</dbReference>
<dbReference type="InterPro" id="IPR005225">
    <property type="entry name" value="Small_GTP-bd"/>
</dbReference>
<dbReference type="InterPro" id="IPR027417">
    <property type="entry name" value="P-loop_NTPase"/>
</dbReference>
<protein>
    <submittedName>
        <fullName evidence="6">FeFe-hydrogenase assembly protein</fullName>
    </submittedName>
</protein>
<dbReference type="InterPro" id="IPR040644">
    <property type="entry name" value="HydF_tetramer"/>
</dbReference>
<dbReference type="CDD" id="cd01335">
    <property type="entry name" value="Radical_SAM"/>
    <property type="match status" value="1"/>
</dbReference>
<dbReference type="Gene3D" id="3.40.50.300">
    <property type="entry name" value="P-loop containing nucleotide triphosphate hydrolases"/>
    <property type="match status" value="1"/>
</dbReference>
<keyword evidence="2" id="KW-0479">Metal-binding</keyword>
<dbReference type="InterPro" id="IPR034422">
    <property type="entry name" value="HydE/PylB-like"/>
</dbReference>
<dbReference type="InterPro" id="IPR058240">
    <property type="entry name" value="rSAM_sf"/>
</dbReference>
<dbReference type="Gene3D" id="3.40.50.11420">
    <property type="match status" value="1"/>
</dbReference>
<dbReference type="SUPFAM" id="SSF52540">
    <property type="entry name" value="P-loop containing nucleoside triphosphate hydrolases"/>
    <property type="match status" value="1"/>
</dbReference>
<dbReference type="Pfam" id="PF01926">
    <property type="entry name" value="MMR_HSR1"/>
    <property type="match status" value="1"/>
</dbReference>
<dbReference type="PRINTS" id="PR00326">
    <property type="entry name" value="GTP1OBG"/>
</dbReference>
<dbReference type="SFLD" id="SFLDS00029">
    <property type="entry name" value="Radical_SAM"/>
    <property type="match status" value="1"/>
</dbReference>
<feature type="domain" description="Radical SAM core" evidence="5">
    <location>
        <begin position="144"/>
        <end position="394"/>
    </location>
</feature>
<dbReference type="InterPro" id="IPR006073">
    <property type="entry name" value="GTP-bd"/>
</dbReference>
<dbReference type="EMBL" id="KC820790">
    <property type="protein sequence ID" value="AHH85811.1"/>
    <property type="molecule type" value="mRNA"/>
</dbReference>
<keyword evidence="3" id="KW-0408">Iron</keyword>
<proteinExistence type="evidence at transcript level"/>
<evidence type="ECO:0000256" key="1">
    <source>
        <dbReference type="ARBA" id="ARBA00022691"/>
    </source>
</evidence>
<dbReference type="InterPro" id="IPR007197">
    <property type="entry name" value="rSAM"/>
</dbReference>
<sequence>MAALQRFGSVPPEITCQLVNSFRSCFVAGGNKLFGYLSAGSSLQFRKHTTGQQSSDQPIFDAKHFKRVSDTIKNRHSFSAAAAAAVISRHLNLPVSPGDVLNLTADQIHGILEATTNEPGTKNSELNDALFAHAESVSRRFFGDKVYQRGIVEFSNVCENDCGYCGIRKYQPNVHRYSMSKEEILDVAMKAFDLKMGTLMLQSGELKTPRRLSFVNDVVREIRRKTILADLMRKNDLTEALLTNQENLQTAESIGLCVALSIGELPLEELQRLRASGASRYLVRIETSNPELFARIHPKSQTLESRVECLLNIKAAGLQLGTGLMVGLPGQTLKDLANDLVFFKNVDADMIGMGPYIPEDDTWVAEDFNRVNPGIDKKAHLESMVQLTTRMNALARITLGNVNIAATTSLQAINPLGRELALSRGANVVMPILTPTEQRAQYQLYPGKPCVSHGADGCSSCLKMRIASVGKELLTDGSWSDPPHFKKAALGASLMLTLNSSSVFPAAGRRKFSTIQHSSAHIQHSPARGMQTQAAPKTPNGADVMRTNVGIFGCMNAGKSTLINVLTDQETSIVDATPGTTADTKIAMMELHDVGPIKLFDTAGIDETGGLGSKKTRKAIASLKESDVAVIVLDVSSLPATQLEIEALAKPEADIYKKAVHYGSLPLIVMNLKGKETLSPEAERAVLKAITGSENPSVRYRQMTLMSPNARKELTKFVEDGIASSKKAMMVPSLPKKYLSSESVIFLNIPMDAETPSTRLLRPQALVQEEAIRHFATTIAYRMDLNAARSDDPAKVEKERSRFMRALQPVLDHDGPKLIVTDSQAVDILHPWTLEPETNKPMMPFTTFSIAMINKISGGRLQDFIDGVSALDSLKEGDHVLVAEACNHNRITENCNDIGMVQIPQALKKIVGGKGPVVEHAFGRDYSSVAEDSSDPEGLGRFKLAIHCGACMIDHQKLRARMLDFQEAGVPVVNYGLFLSYVQSRFALDRSIEPWM</sequence>
<dbReference type="GO" id="GO:0051536">
    <property type="term" value="F:iron-sulfur cluster binding"/>
    <property type="evidence" value="ECO:0007669"/>
    <property type="project" value="UniProtKB-KW"/>
</dbReference>
<dbReference type="CDD" id="cd00880">
    <property type="entry name" value="Era_like"/>
    <property type="match status" value="1"/>
</dbReference>
<dbReference type="GO" id="GO:0046872">
    <property type="term" value="F:metal ion binding"/>
    <property type="evidence" value="ECO:0007669"/>
    <property type="project" value="UniProtKB-KW"/>
</dbReference>
<evidence type="ECO:0000256" key="3">
    <source>
        <dbReference type="ARBA" id="ARBA00023004"/>
    </source>
</evidence>
<dbReference type="AlphaFoldDB" id="W5VSK0"/>
<gene>
    <name evidence="6" type="primary">hydEF</name>
</gene>
<dbReference type="SFLD" id="SFLDG01280">
    <property type="entry name" value="HydE/PylB-like"/>
    <property type="match status" value="1"/>
</dbReference>
<dbReference type="GO" id="GO:0005525">
    <property type="term" value="F:GTP binding"/>
    <property type="evidence" value="ECO:0007669"/>
    <property type="project" value="InterPro"/>
</dbReference>
<name>W5VSK0_9CHLO</name>
<dbReference type="InterPro" id="IPR013785">
    <property type="entry name" value="Aldolase_TIM"/>
</dbReference>
<dbReference type="PROSITE" id="PS51918">
    <property type="entry name" value="RADICAL_SAM"/>
    <property type="match status" value="1"/>
</dbReference>
<dbReference type="Gene3D" id="3.40.50.11410">
    <property type="match status" value="1"/>
</dbReference>
<evidence type="ECO:0000256" key="4">
    <source>
        <dbReference type="ARBA" id="ARBA00023014"/>
    </source>
</evidence>
<dbReference type="Pfam" id="PF04055">
    <property type="entry name" value="Radical_SAM"/>
    <property type="match status" value="1"/>
</dbReference>
<dbReference type="SUPFAM" id="SSF102114">
    <property type="entry name" value="Radical SAM enzymes"/>
    <property type="match status" value="1"/>
</dbReference>
<evidence type="ECO:0000259" key="5">
    <source>
        <dbReference type="PROSITE" id="PS51918"/>
    </source>
</evidence>
<evidence type="ECO:0000313" key="6">
    <source>
        <dbReference type="EMBL" id="AHH85811.1"/>
    </source>
</evidence>
<keyword evidence="1" id="KW-0949">S-adenosyl-L-methionine</keyword>
<dbReference type="GO" id="GO:0016740">
    <property type="term" value="F:transferase activity"/>
    <property type="evidence" value="ECO:0007669"/>
    <property type="project" value="TreeGrafter"/>
</dbReference>
<keyword evidence="4" id="KW-0411">Iron-sulfur</keyword>
<dbReference type="NCBIfam" id="TIGR00231">
    <property type="entry name" value="small_GTP"/>
    <property type="match status" value="1"/>
</dbReference>
<accession>W5VSK0</accession>
<dbReference type="SFLD" id="SFLDG01060">
    <property type="entry name" value="BATS_domain_containing"/>
    <property type="match status" value="1"/>
</dbReference>
<evidence type="ECO:0000256" key="2">
    <source>
        <dbReference type="ARBA" id="ARBA00022723"/>
    </source>
</evidence>
<dbReference type="InterPro" id="IPR006638">
    <property type="entry name" value="Elp3/MiaA/NifB-like_rSAM"/>
</dbReference>
<organism evidence="6">
    <name type="scientific">Tetraselmis sp. GSL018</name>
    <dbReference type="NCBI Taxonomy" id="582737"/>
    <lineage>
        <taxon>Eukaryota</taxon>
        <taxon>Viridiplantae</taxon>
        <taxon>Chlorophyta</taxon>
        <taxon>core chlorophytes</taxon>
        <taxon>Chlorodendrophyceae</taxon>
        <taxon>Chlorodendrales</taxon>
        <taxon>Chlorodendraceae</taxon>
        <taxon>Tetraselmis</taxon>
    </lineage>
</organism>
<dbReference type="Pfam" id="PF18133">
    <property type="entry name" value="HydF_tetramer"/>
    <property type="match status" value="1"/>
</dbReference>
<dbReference type="SMART" id="SM00729">
    <property type="entry name" value="Elp3"/>
    <property type="match status" value="1"/>
</dbReference>
<dbReference type="Gene3D" id="3.20.20.70">
    <property type="entry name" value="Aldolase class I"/>
    <property type="match status" value="1"/>
</dbReference>